<dbReference type="OrthoDB" id="9801912at2"/>
<dbReference type="GO" id="GO:1904680">
    <property type="term" value="F:peptide transmembrane transporter activity"/>
    <property type="evidence" value="ECO:0007669"/>
    <property type="project" value="TreeGrafter"/>
</dbReference>
<dbReference type="InterPro" id="IPR039424">
    <property type="entry name" value="SBP_5"/>
</dbReference>
<dbReference type="Gene3D" id="3.40.190.10">
    <property type="entry name" value="Periplasmic binding protein-like II"/>
    <property type="match status" value="1"/>
</dbReference>
<reference evidence="5 6" key="1">
    <citation type="submission" date="2016-04" db="EMBL/GenBank/DDBJ databases">
        <title>Complete genome sequence of natural rubber-degrading, novel Gram-negative bacterium, Rhizobacter gummiphilus strain NS21.</title>
        <authorList>
            <person name="Tabata M."/>
            <person name="Kasai D."/>
            <person name="Fukuda M."/>
        </authorList>
    </citation>
    <scope>NUCLEOTIDE SEQUENCE [LARGE SCALE GENOMIC DNA]</scope>
    <source>
        <strain evidence="5 6">NS21</strain>
    </source>
</reference>
<dbReference type="Pfam" id="PF00496">
    <property type="entry name" value="SBP_bac_5"/>
    <property type="match status" value="1"/>
</dbReference>
<keyword evidence="3" id="KW-0813">Transport</keyword>
<evidence type="ECO:0000256" key="1">
    <source>
        <dbReference type="ARBA" id="ARBA00004196"/>
    </source>
</evidence>
<organism evidence="5 6">
    <name type="scientific">Piscinibacter gummiphilus</name>
    <dbReference type="NCBI Taxonomy" id="946333"/>
    <lineage>
        <taxon>Bacteria</taxon>
        <taxon>Pseudomonadati</taxon>
        <taxon>Pseudomonadota</taxon>
        <taxon>Betaproteobacteria</taxon>
        <taxon>Burkholderiales</taxon>
        <taxon>Sphaerotilaceae</taxon>
        <taxon>Piscinibacter</taxon>
    </lineage>
</organism>
<dbReference type="Gene3D" id="3.10.105.10">
    <property type="entry name" value="Dipeptide-binding Protein, Domain 3"/>
    <property type="match status" value="1"/>
</dbReference>
<dbReference type="PANTHER" id="PTHR30290:SF10">
    <property type="entry name" value="PERIPLASMIC OLIGOPEPTIDE-BINDING PROTEIN-RELATED"/>
    <property type="match status" value="1"/>
</dbReference>
<dbReference type="STRING" id="946333.A4W93_14065"/>
<evidence type="ECO:0000256" key="4">
    <source>
        <dbReference type="ARBA" id="ARBA00022729"/>
    </source>
</evidence>
<proteinExistence type="inferred from homology"/>
<evidence type="ECO:0000256" key="3">
    <source>
        <dbReference type="ARBA" id="ARBA00022448"/>
    </source>
</evidence>
<dbReference type="EMBL" id="CP015118">
    <property type="protein sequence ID" value="ARN20932.1"/>
    <property type="molecule type" value="Genomic_DNA"/>
</dbReference>
<evidence type="ECO:0000313" key="5">
    <source>
        <dbReference type="EMBL" id="ARN20932.1"/>
    </source>
</evidence>
<gene>
    <name evidence="5" type="ORF">A4W93_14065</name>
</gene>
<dbReference type="Proteomes" id="UP000193427">
    <property type="component" value="Chromosome"/>
</dbReference>
<dbReference type="SUPFAM" id="SSF53850">
    <property type="entry name" value="Periplasmic binding protein-like II"/>
    <property type="match status" value="1"/>
</dbReference>
<dbReference type="RefSeq" id="WP_085751209.1">
    <property type="nucleotide sequence ID" value="NZ_BSPR01000007.1"/>
</dbReference>
<protein>
    <submittedName>
        <fullName evidence="5">Peptide ABC transporter substrate-binding protein</fullName>
    </submittedName>
</protein>
<dbReference type="GO" id="GO:0015833">
    <property type="term" value="P:peptide transport"/>
    <property type="evidence" value="ECO:0007669"/>
    <property type="project" value="TreeGrafter"/>
</dbReference>
<keyword evidence="4" id="KW-0732">Signal</keyword>
<dbReference type="CDD" id="cd08505">
    <property type="entry name" value="PBP2_NikA_DppA_OppA_like_18"/>
    <property type="match status" value="1"/>
</dbReference>
<evidence type="ECO:0000313" key="6">
    <source>
        <dbReference type="Proteomes" id="UP000193427"/>
    </source>
</evidence>
<sequence length="733" mass="83663">MTSRWLWAVLLVCLAGCDNSPHPRGSERTNTLFMAFQERSPRYLDPTASYANNETPVVYQVYEPLYAYHYLKRPYELVPKLAEAVVAPHFLDANGHPLPDDVPGERVAESVYDIPIRKGVMYAPHPAFARDASGAYRYHHLTEKDTEGKRSPFDFPETGTREVVADDFVYAFKRHATPRIEAPVFGVFSEYVVGLKAYGETIREADRHLRAGLDLAARDRPFLDFRKFPLEGVQALDPHTLRIRIKGKYPQWKYWLAMTFAAPVPWEADAFYAQPGMARNGLALQRWPVGSGPYRLREYEQDRHHALERNPLYRNDPYPCEGEPEDRAAKLLDDCGKPMPFIDRVEFNVEKERVPLKSKFAQGFIDIPEIERADWGVEFLADMNDADATRARFDDRGFQFPQTVDLTTWYMGFNMLDPVVGKGDTTARQVKNRKLRQALSIAMDWEEGYGRIFLYKAGEAAHSPVPAGIFGSRHGTVEGHNPVTHEVKDGKVVRRSIDEAKRLIAEAGYPDGRDAETGRPLVLNYDFQRAPTPEIKAELDWTIRQFAKLGVQLEIRATDFNQYQEKTLRGKHQIFFGGWVADYPDAENFLFLLYGPNAKSKHEGENIANYESPAFDKRFKQLQLLDDGPEKQKVIDEMVAIVREDAPWIFGYHPYAAGAYAPWVSNGKPGVMGRDMVRYHRIDPVMRTARQHEWNRPVWWPLVLVAAGAVAVAVLGWRAWRRRESAVALAGEG</sequence>
<comment type="subcellular location">
    <subcellularLocation>
        <location evidence="1">Cell envelope</location>
    </subcellularLocation>
</comment>
<comment type="similarity">
    <text evidence="2">Belongs to the bacterial solute-binding protein 5 family.</text>
</comment>
<keyword evidence="6" id="KW-1185">Reference proteome</keyword>
<evidence type="ECO:0000256" key="2">
    <source>
        <dbReference type="ARBA" id="ARBA00005695"/>
    </source>
</evidence>
<dbReference type="KEGG" id="rgu:A4W93_14065"/>
<dbReference type="AlphaFoldDB" id="A0A1W6L9J8"/>
<name>A0A1W6L9J8_9BURK</name>
<dbReference type="PANTHER" id="PTHR30290">
    <property type="entry name" value="PERIPLASMIC BINDING COMPONENT OF ABC TRANSPORTER"/>
    <property type="match status" value="1"/>
</dbReference>
<dbReference type="InterPro" id="IPR000914">
    <property type="entry name" value="SBP_5_dom"/>
</dbReference>
<dbReference type="GO" id="GO:0030313">
    <property type="term" value="C:cell envelope"/>
    <property type="evidence" value="ECO:0007669"/>
    <property type="project" value="UniProtKB-SubCell"/>
</dbReference>
<accession>A0A1W6L9J8</accession>